<feature type="transmembrane region" description="Helical" evidence="4">
    <location>
        <begin position="97"/>
        <end position="114"/>
    </location>
</feature>
<keyword evidence="3" id="KW-0902">Two-component regulatory system</keyword>
<dbReference type="EMBL" id="CP059572">
    <property type="protein sequence ID" value="QXJ22643.1"/>
    <property type="molecule type" value="Genomic_DNA"/>
</dbReference>
<keyword evidence="4" id="KW-0472">Membrane</keyword>
<dbReference type="RefSeq" id="WP_231335966.1">
    <property type="nucleotide sequence ID" value="NZ_CP059572.1"/>
</dbReference>
<keyword evidence="6" id="KW-1185">Reference proteome</keyword>
<keyword evidence="4" id="KW-1133">Transmembrane helix</keyword>
<keyword evidence="2" id="KW-0418">Kinase</keyword>
<dbReference type="SUPFAM" id="SSF55874">
    <property type="entry name" value="ATPase domain of HSP90 chaperone/DNA topoisomerase II/histidine kinase"/>
    <property type="match status" value="1"/>
</dbReference>
<evidence type="ECO:0000256" key="2">
    <source>
        <dbReference type="ARBA" id="ARBA00022777"/>
    </source>
</evidence>
<keyword evidence="4" id="KW-0812">Transmembrane</keyword>
<evidence type="ECO:0000256" key="1">
    <source>
        <dbReference type="ARBA" id="ARBA00022679"/>
    </source>
</evidence>
<feature type="transmembrane region" description="Helical" evidence="4">
    <location>
        <begin position="44"/>
        <end position="61"/>
    </location>
</feature>
<feature type="transmembrane region" description="Helical" evidence="4">
    <location>
        <begin position="175"/>
        <end position="196"/>
    </location>
</feature>
<dbReference type="Proteomes" id="UP001049518">
    <property type="component" value="Chromosome"/>
</dbReference>
<evidence type="ECO:0000313" key="6">
    <source>
        <dbReference type="Proteomes" id="UP001049518"/>
    </source>
</evidence>
<dbReference type="PANTHER" id="PTHR24421">
    <property type="entry name" value="NITRATE/NITRITE SENSOR PROTEIN NARX-RELATED"/>
    <property type="match status" value="1"/>
</dbReference>
<dbReference type="InterPro" id="IPR050482">
    <property type="entry name" value="Sensor_HK_TwoCompSys"/>
</dbReference>
<reference evidence="5" key="1">
    <citation type="submission" date="2020-07" db="EMBL/GenBank/DDBJ databases">
        <authorList>
            <person name="Tarantini F.S."/>
            <person name="Hong K.W."/>
            <person name="Chan K.G."/>
        </authorList>
    </citation>
    <scope>NUCLEOTIDE SEQUENCE</scope>
    <source>
        <strain evidence="5">32-07</strain>
    </source>
</reference>
<protein>
    <recommendedName>
        <fullName evidence="7">Signal transduction histidine kinase</fullName>
    </recommendedName>
</protein>
<feature type="transmembrane region" description="Helical" evidence="4">
    <location>
        <begin position="126"/>
        <end position="145"/>
    </location>
</feature>
<evidence type="ECO:0000313" key="5">
    <source>
        <dbReference type="EMBL" id="QXJ22643.1"/>
    </source>
</evidence>
<proteinExistence type="predicted"/>
<evidence type="ECO:0000256" key="4">
    <source>
        <dbReference type="SAM" id="Phobius"/>
    </source>
</evidence>
<keyword evidence="1" id="KW-0808">Transferase</keyword>
<name>A0ABX8R0W7_9ACTN</name>
<gene>
    <name evidence="5" type="ORF">AGRA3207_003678</name>
</gene>
<evidence type="ECO:0000256" key="3">
    <source>
        <dbReference type="ARBA" id="ARBA00023012"/>
    </source>
</evidence>
<accession>A0ABX8R0W7</accession>
<dbReference type="InterPro" id="IPR036890">
    <property type="entry name" value="HATPase_C_sf"/>
</dbReference>
<evidence type="ECO:0008006" key="7">
    <source>
        <dbReference type="Google" id="ProtNLM"/>
    </source>
</evidence>
<organism evidence="5 6">
    <name type="scientific">Actinomadura graeca</name>
    <dbReference type="NCBI Taxonomy" id="2750812"/>
    <lineage>
        <taxon>Bacteria</taxon>
        <taxon>Bacillati</taxon>
        <taxon>Actinomycetota</taxon>
        <taxon>Actinomycetes</taxon>
        <taxon>Streptosporangiales</taxon>
        <taxon>Thermomonosporaceae</taxon>
        <taxon>Actinomadura</taxon>
    </lineage>
</organism>
<sequence>MAGLDLPARVSRLRLALDWDRVPEVPDRDEIVARYERHLNRMAAFVRAVMVPFLVIPLFAWNDLAHPSLAVAALAGAVVEATWYVRRVWDSEPMRGDTRLALVDVGFCVALMGVGSRAAEAGLRNVIMTEVVPFSLIASLTLAFAIGLTWRALGGIGLLWGSWCVALYPDVGLKLASDLLGFIMWYVVGLYVAYLLRSMAVRTVLAVATGRATELEAASKRRRDDLERLRDRFSRGLHDGSLGILDGLISDDRLPEETRELLRRASLAARAALDSDEDDQPFGEGLAEAADTYLRLGLLVQPTFFIDVEPPPDVASVLVAAAAEALNNAHKHAGPGAVVELFAEAREGEVVVEVVDDGVGFDHTAVRHGGGLDRTYPRVEKICGRHQILSAPGEGTAIRFEWSKESACPG</sequence>
<dbReference type="Gene3D" id="3.30.565.10">
    <property type="entry name" value="Histidine kinase-like ATPase, C-terminal domain"/>
    <property type="match status" value="1"/>
</dbReference>